<organism evidence="5 6">
    <name type="scientific">Lagenidium giganteum</name>
    <dbReference type="NCBI Taxonomy" id="4803"/>
    <lineage>
        <taxon>Eukaryota</taxon>
        <taxon>Sar</taxon>
        <taxon>Stramenopiles</taxon>
        <taxon>Oomycota</taxon>
        <taxon>Peronosporomycetes</taxon>
        <taxon>Pythiales</taxon>
        <taxon>Pythiaceae</taxon>
    </lineage>
</organism>
<evidence type="ECO:0000313" key="5">
    <source>
        <dbReference type="EMBL" id="DBA02927.1"/>
    </source>
</evidence>
<dbReference type="SMART" id="SM00195">
    <property type="entry name" value="DSPc"/>
    <property type="match status" value="1"/>
</dbReference>
<dbReference type="SUPFAM" id="SSF52799">
    <property type="entry name" value="(Phosphotyrosine protein) phosphatases II"/>
    <property type="match status" value="1"/>
</dbReference>
<feature type="region of interest" description="Disordered" evidence="3">
    <location>
        <begin position="1"/>
        <end position="109"/>
    </location>
</feature>
<feature type="compositionally biased region" description="Basic residues" evidence="3">
    <location>
        <begin position="65"/>
        <end position="78"/>
    </location>
</feature>
<protein>
    <recommendedName>
        <fullName evidence="4">Tyrosine specific protein phosphatases domain-containing protein</fullName>
    </recommendedName>
</protein>
<dbReference type="Pfam" id="PF00782">
    <property type="entry name" value="DSPc"/>
    <property type="match status" value="1"/>
</dbReference>
<reference evidence="5" key="1">
    <citation type="submission" date="2022-11" db="EMBL/GenBank/DDBJ databases">
        <authorList>
            <person name="Morgan W.R."/>
            <person name="Tartar A."/>
        </authorList>
    </citation>
    <scope>NUCLEOTIDE SEQUENCE</scope>
    <source>
        <strain evidence="5">ARSEF 373</strain>
    </source>
</reference>
<dbReference type="AlphaFoldDB" id="A0AAV2ZBE6"/>
<dbReference type="EMBL" id="DAKRPA010000025">
    <property type="protein sequence ID" value="DBA02927.1"/>
    <property type="molecule type" value="Genomic_DNA"/>
</dbReference>
<dbReference type="GO" id="GO:0004484">
    <property type="term" value="F:mRNA guanylyltransferase activity"/>
    <property type="evidence" value="ECO:0007669"/>
    <property type="project" value="TreeGrafter"/>
</dbReference>
<dbReference type="InterPro" id="IPR000387">
    <property type="entry name" value="Tyr_Pase_dom"/>
</dbReference>
<dbReference type="GO" id="GO:0004721">
    <property type="term" value="F:phosphoprotein phosphatase activity"/>
    <property type="evidence" value="ECO:0007669"/>
    <property type="project" value="UniProtKB-KW"/>
</dbReference>
<evidence type="ECO:0000256" key="2">
    <source>
        <dbReference type="ARBA" id="ARBA00022912"/>
    </source>
</evidence>
<dbReference type="PROSITE" id="PS00383">
    <property type="entry name" value="TYR_PHOSPHATASE_1"/>
    <property type="match status" value="1"/>
</dbReference>
<feature type="compositionally biased region" description="Basic and acidic residues" evidence="3">
    <location>
        <begin position="1"/>
        <end position="24"/>
    </location>
</feature>
<evidence type="ECO:0000259" key="4">
    <source>
        <dbReference type="PROSITE" id="PS50056"/>
    </source>
</evidence>
<feature type="region of interest" description="Disordered" evidence="3">
    <location>
        <begin position="305"/>
        <end position="335"/>
    </location>
</feature>
<feature type="domain" description="Tyrosine specific protein phosphatases" evidence="4">
    <location>
        <begin position="208"/>
        <end position="265"/>
    </location>
</feature>
<sequence length="335" mass="38277">MNRHRDDRDDSRGRRNSPDRSNRRSERRRSPSRTRSRSRSGSRNRRRRRADSREDSRYGPARRSPSPRHSRSRSRSRSRGRERGGRRERRRRRVGLGRHRRGSRATRVPDNWTDVPKIGSLVASSRFVPMRVPLSEPFLAQLRASEHWSPALFMAEQETQALNVRLLIDLTNTTKYYDGASFFADTPIQYVKLSIEGFQGPPREHDVERFIKIVDDFTTANTDGNIAVHCTHGLNRTGYLVVSYLVKRCALTVGAALAAFAAARPPGLIKHMYVQELYRLLGPSEEVQLPELPTWAAAKYGKRADTPVPCSQEAKHREQQEPTESAVNVAVTEAE</sequence>
<accession>A0AAV2ZBE6</accession>
<evidence type="ECO:0000256" key="1">
    <source>
        <dbReference type="ARBA" id="ARBA00022801"/>
    </source>
</evidence>
<feature type="compositionally biased region" description="Basic residues" evidence="3">
    <location>
        <begin position="25"/>
        <end position="50"/>
    </location>
</feature>
<dbReference type="PANTHER" id="PTHR10367:SF17">
    <property type="entry name" value="MRNA-CAPPING ENZYME"/>
    <property type="match status" value="1"/>
</dbReference>
<dbReference type="GO" id="GO:0006370">
    <property type="term" value="P:7-methylguanosine mRNA capping"/>
    <property type="evidence" value="ECO:0007669"/>
    <property type="project" value="TreeGrafter"/>
</dbReference>
<dbReference type="InterPro" id="IPR000340">
    <property type="entry name" value="Dual-sp_phosphatase_cat-dom"/>
</dbReference>
<dbReference type="Proteomes" id="UP001146120">
    <property type="component" value="Unassembled WGS sequence"/>
</dbReference>
<reference evidence="5" key="2">
    <citation type="journal article" date="2023" name="Microbiol Resour">
        <title>Decontamination and Annotation of the Draft Genome Sequence of the Oomycete Lagenidium giganteum ARSEF 373.</title>
        <authorList>
            <person name="Morgan W.R."/>
            <person name="Tartar A."/>
        </authorList>
    </citation>
    <scope>NUCLEOTIDE SEQUENCE</scope>
    <source>
        <strain evidence="5">ARSEF 373</strain>
    </source>
</reference>
<keyword evidence="1" id="KW-0378">Hydrolase</keyword>
<dbReference type="PANTHER" id="PTHR10367">
    <property type="entry name" value="MRNA-CAPPING ENZYME"/>
    <property type="match status" value="1"/>
</dbReference>
<feature type="compositionally biased region" description="Basic residues" evidence="3">
    <location>
        <begin position="86"/>
        <end position="104"/>
    </location>
</feature>
<keyword evidence="6" id="KW-1185">Reference proteome</keyword>
<dbReference type="InterPro" id="IPR020422">
    <property type="entry name" value="TYR_PHOSPHATASE_DUAL_dom"/>
</dbReference>
<dbReference type="PROSITE" id="PS50056">
    <property type="entry name" value="TYR_PHOSPHATASE_2"/>
    <property type="match status" value="1"/>
</dbReference>
<dbReference type="InterPro" id="IPR051029">
    <property type="entry name" value="mRNA_Capping_Enz/RNA_Phosphat"/>
</dbReference>
<comment type="caution">
    <text evidence="5">The sequence shown here is derived from an EMBL/GenBank/DDBJ whole genome shotgun (WGS) entry which is preliminary data.</text>
</comment>
<gene>
    <name evidence="5" type="ORF">N0F65_005954</name>
</gene>
<dbReference type="Gene3D" id="3.90.190.10">
    <property type="entry name" value="Protein tyrosine phosphatase superfamily"/>
    <property type="match status" value="1"/>
</dbReference>
<evidence type="ECO:0000256" key="3">
    <source>
        <dbReference type="SAM" id="MobiDB-lite"/>
    </source>
</evidence>
<name>A0AAV2ZBE6_9STRA</name>
<dbReference type="InterPro" id="IPR016130">
    <property type="entry name" value="Tyr_Pase_AS"/>
</dbReference>
<dbReference type="InterPro" id="IPR029021">
    <property type="entry name" value="Prot-tyrosine_phosphatase-like"/>
</dbReference>
<proteinExistence type="predicted"/>
<keyword evidence="2" id="KW-0904">Protein phosphatase</keyword>
<evidence type="ECO:0000313" key="6">
    <source>
        <dbReference type="Proteomes" id="UP001146120"/>
    </source>
</evidence>